<keyword evidence="13" id="KW-0393">Immunoglobulin domain</keyword>
<dbReference type="InterPro" id="IPR013106">
    <property type="entry name" value="Ig_V-set"/>
</dbReference>
<dbReference type="GO" id="GO:0005248">
    <property type="term" value="F:voltage-gated sodium channel activity"/>
    <property type="evidence" value="ECO:0007669"/>
    <property type="project" value="TreeGrafter"/>
</dbReference>
<feature type="transmembrane region" description="Helical" evidence="15">
    <location>
        <begin position="424"/>
        <end position="446"/>
    </location>
</feature>
<evidence type="ECO:0000313" key="17">
    <source>
        <dbReference type="EMBL" id="GLD46907.1"/>
    </source>
</evidence>
<dbReference type="GO" id="GO:0070509">
    <property type="term" value="P:calcium ion import"/>
    <property type="evidence" value="ECO:0007669"/>
    <property type="project" value="TreeGrafter"/>
</dbReference>
<dbReference type="Pfam" id="PF00520">
    <property type="entry name" value="Ion_trans"/>
    <property type="match status" value="3"/>
</dbReference>
<keyword evidence="11 15" id="KW-0472">Membrane</keyword>
<dbReference type="SUPFAM" id="SSF81324">
    <property type="entry name" value="Voltage-gated potassium channels"/>
    <property type="match status" value="3"/>
</dbReference>
<dbReference type="SMART" id="SM00409">
    <property type="entry name" value="IG"/>
    <property type="match status" value="2"/>
</dbReference>
<feature type="transmembrane region" description="Helical" evidence="15">
    <location>
        <begin position="263"/>
        <end position="280"/>
    </location>
</feature>
<evidence type="ECO:0000256" key="1">
    <source>
        <dbReference type="ARBA" id="ARBA00004141"/>
    </source>
</evidence>
<dbReference type="GO" id="GO:0005923">
    <property type="term" value="C:bicellular tight junction"/>
    <property type="evidence" value="ECO:0007669"/>
    <property type="project" value="UniProtKB-SubCell"/>
</dbReference>
<dbReference type="SUPFAM" id="SSF48726">
    <property type="entry name" value="Immunoglobulin"/>
    <property type="match status" value="2"/>
</dbReference>
<dbReference type="Gene3D" id="2.60.40.10">
    <property type="entry name" value="Immunoglobulins"/>
    <property type="match status" value="2"/>
</dbReference>
<evidence type="ECO:0000256" key="10">
    <source>
        <dbReference type="ARBA" id="ARBA00022989"/>
    </source>
</evidence>
<dbReference type="InterPro" id="IPR007110">
    <property type="entry name" value="Ig-like_dom"/>
</dbReference>
<dbReference type="GO" id="GO:0043005">
    <property type="term" value="C:neuron projection"/>
    <property type="evidence" value="ECO:0007669"/>
    <property type="project" value="TreeGrafter"/>
</dbReference>
<feature type="transmembrane region" description="Helical" evidence="15">
    <location>
        <begin position="12"/>
        <end position="31"/>
    </location>
</feature>
<feature type="region of interest" description="Disordered" evidence="14">
    <location>
        <begin position="1056"/>
        <end position="1091"/>
    </location>
</feature>
<dbReference type="SMART" id="SM00408">
    <property type="entry name" value="IGc2"/>
    <property type="match status" value="2"/>
</dbReference>
<keyword evidence="7 15" id="KW-0812">Transmembrane</keyword>
<dbReference type="GO" id="GO:0045956">
    <property type="term" value="P:positive regulation of calcium ion-dependent exocytosis"/>
    <property type="evidence" value="ECO:0007669"/>
    <property type="project" value="TreeGrafter"/>
</dbReference>
<keyword evidence="10 15" id="KW-1133">Transmembrane helix</keyword>
<gene>
    <name evidence="17" type="ORF">AKAME5_000118100</name>
</gene>
<evidence type="ECO:0000256" key="9">
    <source>
        <dbReference type="ARBA" id="ARBA00022949"/>
    </source>
</evidence>
<accession>A0AAD3QW07</accession>
<dbReference type="InterPro" id="IPR043203">
    <property type="entry name" value="VGCC_Ca_Na"/>
</dbReference>
<feature type="domain" description="Ig-like" evidence="16">
    <location>
        <begin position="922"/>
        <end position="1016"/>
    </location>
</feature>
<evidence type="ECO:0000313" key="18">
    <source>
        <dbReference type="Proteomes" id="UP001279410"/>
    </source>
</evidence>
<dbReference type="Gene3D" id="1.10.287.70">
    <property type="match status" value="2"/>
</dbReference>
<organism evidence="17 18">
    <name type="scientific">Lates japonicus</name>
    <name type="common">Japanese lates</name>
    <dbReference type="NCBI Taxonomy" id="270547"/>
    <lineage>
        <taxon>Eukaryota</taxon>
        <taxon>Metazoa</taxon>
        <taxon>Chordata</taxon>
        <taxon>Craniata</taxon>
        <taxon>Vertebrata</taxon>
        <taxon>Euteleostomi</taxon>
        <taxon>Actinopterygii</taxon>
        <taxon>Neopterygii</taxon>
        <taxon>Teleostei</taxon>
        <taxon>Neoteleostei</taxon>
        <taxon>Acanthomorphata</taxon>
        <taxon>Carangaria</taxon>
        <taxon>Carangaria incertae sedis</taxon>
        <taxon>Centropomidae</taxon>
        <taxon>Lates</taxon>
    </lineage>
</organism>
<dbReference type="InterPro" id="IPR005821">
    <property type="entry name" value="Ion_trans_dom"/>
</dbReference>
<dbReference type="Pfam" id="PF07686">
    <property type="entry name" value="V-set"/>
    <property type="match status" value="1"/>
</dbReference>
<feature type="transmembrane region" description="Helical" evidence="15">
    <location>
        <begin position="728"/>
        <end position="747"/>
    </location>
</feature>
<feature type="transmembrane region" description="Helical" evidence="15">
    <location>
        <begin position="292"/>
        <end position="318"/>
    </location>
</feature>
<dbReference type="EMBL" id="BRZM01000003">
    <property type="protein sequence ID" value="GLD46907.1"/>
    <property type="molecule type" value="Genomic_DNA"/>
</dbReference>
<feature type="region of interest" description="Disordered" evidence="14">
    <location>
        <begin position="615"/>
        <end position="642"/>
    </location>
</feature>
<sequence>MCFLALTTSSTWLDYASILVVLINCVTLGMYEPCEETSSNIEVFDVFIFAFFSMEMLIKVVALGVYGYEGSYLSNNWSKFDVLIISGEVLDYFLTSLGIHIQICHALRPMRLIGRVQSLRDLVTILLDTVPMLGNVLILYIFVIHIFGVVGVQLWAGQLLNRCFLGEDIPKKYNVSLSPYFASKHGEKGPFICSSDGKYGMRRCRDVPPYSQDGETCSLTANEAVPAAAGARVNGCVNWNLYYNVCRAGDQNPDMGAINFDNIGYALIAIFQVVTLEGWREIMFYVMDAHSFWSLVFFVLVTIMGSFIMMNVCAVVIATQFSENLGRETGEQPAGAITQLCNKLTFWLWRIPQRYKRYRDKVHPSDSESRSTAVMDQAWMSFKKKLATVVKSKLFDRVIMFAVFLSILTIAVEHHKQPVELTRMLQISNIIFTFIFVVEMALKQLALAWAYFRDRNNIFDFIIVIISLWEIIAKADGRLSVLRAFRLLRFVRLVHFLPYLKRQLLVLKRTMEEAGSLCMLLLVMGMHLFGCTFSFQTQKGHEIADRMNFDSILWSMVTVFQILTQEDWNLVLYNTMAATSPWAAFYFVAVIVLGKHVILNVLVGIVVESFQARRSSSSDDDSTSSAPTSLTPECHSAVTDSSKTNGFSRRVLSCFGSRSSIVTNSTDNKEDNALMALFVMYSKDGWVNIMYGLDAKLTEYSYYMFTAILIIEVLLKLVAFGIMRFLKISWNLLDVFVVLVSIISIVFNEMKMADAIPINPSILRVLLKAKKIRVLLKTIIKTLSQVGNICLLFMFFFFIYAALGVELFGKLGVSGFSVTTDTPTVRVKENDGADLKCSYSADFGSDARVEWKFSDLKGSQTYVVFSGKPTTPYSGRVTMYGSNLRFSKMTRKDNGVYDCEVSGNGKFGEASVKLTVLVPPSPPLCRIPNSVTTGKSTILSCHDNDGSPPPQYKWYKNGVLLPPDPSKIAGFKNATYQLNTVNGNLEFRSATKMDSGQYYCEASNDAGPPQRCKAVNMEVRDINTGGIVAAVIVVLLLLALLGFGIWYANKKGYLPRKSESKPKPSVVYQPPSLYGGEDEDGDFKQKSSFVV</sequence>
<keyword evidence="8" id="KW-0732">Signal</keyword>
<evidence type="ECO:0000256" key="8">
    <source>
        <dbReference type="ARBA" id="ARBA00022729"/>
    </source>
</evidence>
<name>A0AAD3QW07_LATJO</name>
<dbReference type="InterPro" id="IPR027359">
    <property type="entry name" value="Volt_channel_dom_sf"/>
</dbReference>
<dbReference type="InterPro" id="IPR013783">
    <property type="entry name" value="Ig-like_fold"/>
</dbReference>
<proteinExistence type="inferred from homology"/>
<keyword evidence="9" id="KW-0965">Cell junction</keyword>
<dbReference type="FunFam" id="2.60.40.10:FF:000342">
    <property type="entry name" value="Junctional adhesion molecule A"/>
    <property type="match status" value="1"/>
</dbReference>
<evidence type="ECO:0000256" key="7">
    <source>
        <dbReference type="ARBA" id="ARBA00022692"/>
    </source>
</evidence>
<feature type="transmembrane region" description="Helical" evidence="15">
    <location>
        <begin position="394"/>
        <end position="412"/>
    </location>
</feature>
<feature type="transmembrane region" description="Helical" evidence="15">
    <location>
        <begin position="514"/>
        <end position="535"/>
    </location>
</feature>
<evidence type="ECO:0000256" key="3">
    <source>
        <dbReference type="ARBA" id="ARBA00004435"/>
    </source>
</evidence>
<comment type="similarity">
    <text evidence="4">Belongs to the immunoglobulin superfamily.</text>
</comment>
<dbReference type="GO" id="GO:0008332">
    <property type="term" value="F:low voltage-gated calcium channel activity"/>
    <property type="evidence" value="ECO:0007669"/>
    <property type="project" value="TreeGrafter"/>
</dbReference>
<evidence type="ECO:0000256" key="4">
    <source>
        <dbReference type="ARBA" id="ARBA00008637"/>
    </source>
</evidence>
<keyword evidence="12" id="KW-1015">Disulfide bond</keyword>
<feature type="transmembrane region" description="Helical" evidence="15">
    <location>
        <begin position="584"/>
        <end position="607"/>
    </location>
</feature>
<feature type="transmembrane region" description="Helical" evidence="15">
    <location>
        <begin position="700"/>
        <end position="722"/>
    </location>
</feature>
<evidence type="ECO:0000256" key="12">
    <source>
        <dbReference type="ARBA" id="ARBA00023157"/>
    </source>
</evidence>
<evidence type="ECO:0000256" key="13">
    <source>
        <dbReference type="ARBA" id="ARBA00023319"/>
    </source>
</evidence>
<dbReference type="AlphaFoldDB" id="A0AAD3QW07"/>
<dbReference type="Pfam" id="PF13927">
    <property type="entry name" value="Ig_3"/>
    <property type="match status" value="1"/>
</dbReference>
<keyword evidence="6" id="KW-1003">Cell membrane</keyword>
<evidence type="ECO:0000256" key="6">
    <source>
        <dbReference type="ARBA" id="ARBA00022475"/>
    </source>
</evidence>
<dbReference type="PANTHER" id="PTHR10037:SF192">
    <property type="entry name" value="VOLTAGE-DEPENDENT T-TYPE CALCIUM CHANNEL SUBUNIT ALPHA-1H"/>
    <property type="match status" value="1"/>
</dbReference>
<evidence type="ECO:0000256" key="11">
    <source>
        <dbReference type="ARBA" id="ARBA00023136"/>
    </source>
</evidence>
<feature type="transmembrane region" description="Helical" evidence="15">
    <location>
        <begin position="1027"/>
        <end position="1048"/>
    </location>
</feature>
<evidence type="ECO:0000259" key="16">
    <source>
        <dbReference type="PROSITE" id="PS50835"/>
    </source>
</evidence>
<feature type="transmembrane region" description="Helical" evidence="15">
    <location>
        <begin position="137"/>
        <end position="156"/>
    </location>
</feature>
<evidence type="ECO:0000256" key="14">
    <source>
        <dbReference type="SAM" id="MobiDB-lite"/>
    </source>
</evidence>
<dbReference type="PANTHER" id="PTHR10037">
    <property type="entry name" value="VOLTAGE-GATED CATION CHANNEL CALCIUM AND SODIUM"/>
    <property type="match status" value="1"/>
</dbReference>
<dbReference type="GO" id="GO:0001518">
    <property type="term" value="C:voltage-gated sodium channel complex"/>
    <property type="evidence" value="ECO:0007669"/>
    <property type="project" value="TreeGrafter"/>
</dbReference>
<dbReference type="InterPro" id="IPR003598">
    <property type="entry name" value="Ig_sub2"/>
</dbReference>
<comment type="caution">
    <text evidence="17">The sequence shown here is derived from an EMBL/GenBank/DDBJ whole genome shotgun (WGS) entry which is preliminary data.</text>
</comment>
<evidence type="ECO:0000256" key="15">
    <source>
        <dbReference type="SAM" id="Phobius"/>
    </source>
</evidence>
<evidence type="ECO:0000256" key="5">
    <source>
        <dbReference type="ARBA" id="ARBA00022427"/>
    </source>
</evidence>
<dbReference type="GO" id="GO:0086010">
    <property type="term" value="P:membrane depolarization during action potential"/>
    <property type="evidence" value="ECO:0007669"/>
    <property type="project" value="TreeGrafter"/>
</dbReference>
<protein>
    <submittedName>
        <fullName evidence="17">Voltage-dependent T-type calcium channel subunit alpha-1H-like isoform X5</fullName>
    </submittedName>
</protein>
<feature type="domain" description="Ig-like" evidence="16">
    <location>
        <begin position="814"/>
        <end position="915"/>
    </location>
</feature>
<comment type="subcellular location">
    <subcellularLocation>
        <location evidence="3">Cell junction</location>
        <location evidence="3">Tight junction</location>
    </subcellularLocation>
    <subcellularLocation>
        <location evidence="2">Cell membrane</location>
        <topology evidence="2">Single-pass type I membrane protein</topology>
    </subcellularLocation>
    <subcellularLocation>
        <location evidence="1">Membrane</location>
        <topology evidence="1">Multi-pass membrane protein</topology>
    </subcellularLocation>
</comment>
<dbReference type="PROSITE" id="PS50835">
    <property type="entry name" value="IG_LIKE"/>
    <property type="match status" value="2"/>
</dbReference>
<feature type="transmembrane region" description="Helical" evidence="15">
    <location>
        <begin position="43"/>
        <end position="68"/>
    </location>
</feature>
<dbReference type="Proteomes" id="UP001279410">
    <property type="component" value="Unassembled WGS sequence"/>
</dbReference>
<feature type="transmembrane region" description="Helical" evidence="15">
    <location>
        <begin position="778"/>
        <end position="803"/>
    </location>
</feature>
<dbReference type="Gene3D" id="1.20.120.350">
    <property type="entry name" value="Voltage-gated potassium channels. Chain C"/>
    <property type="match status" value="3"/>
</dbReference>
<reference evidence="17" key="1">
    <citation type="submission" date="2022-08" db="EMBL/GenBank/DDBJ databases">
        <title>Genome sequencing of akame (Lates japonicus).</title>
        <authorList>
            <person name="Hashiguchi Y."/>
            <person name="Takahashi H."/>
        </authorList>
    </citation>
    <scope>NUCLEOTIDE SEQUENCE</scope>
    <source>
        <strain evidence="17">Kochi</strain>
    </source>
</reference>
<dbReference type="InterPro" id="IPR003599">
    <property type="entry name" value="Ig_sub"/>
</dbReference>
<keyword evidence="5" id="KW-0796">Tight junction</keyword>
<keyword evidence="18" id="KW-1185">Reference proteome</keyword>
<evidence type="ECO:0000256" key="2">
    <source>
        <dbReference type="ARBA" id="ARBA00004251"/>
    </source>
</evidence>
<dbReference type="InterPro" id="IPR036179">
    <property type="entry name" value="Ig-like_dom_sf"/>
</dbReference>